<keyword evidence="9" id="KW-1185">Reference proteome</keyword>
<gene>
    <name evidence="8" type="ORF">DdX_07718</name>
</gene>
<dbReference type="InterPro" id="IPR018795">
    <property type="entry name" value="K2013-like"/>
</dbReference>
<dbReference type="PANTHER" id="PTHR31386">
    <property type="entry name" value="UNCHARACTERIZED PROTEIN KIAA2013"/>
    <property type="match status" value="1"/>
</dbReference>
<name>A0AAD4N7D8_9BILA</name>
<comment type="caution">
    <text evidence="8">The sequence shown here is derived from an EMBL/GenBank/DDBJ whole genome shotgun (WGS) entry which is preliminary data.</text>
</comment>
<sequence length="603" mass="68326">MDRVTFQQFTRRLATVAWNGGGWPRAVPKRYAFLGCAMFCLFVYIFIFSSSSERSTANEQCVADYYARKAMDFDHLLEDKGSAAVSFVGNGFIGIDVMHDRQLLVQPTNESRNSPLFTSFRPLVEVSAGFVKSNEFIFVSDYRDGTSKAVQCSALNDKCVCISQSIYAHRTRPNILIQDIRVSNPSTSSVELKFTSRAGFANWEKSDSGQSPVYIKLFDHEGKTIIAMVCSSVPLSSVNVRPQTEETFRFICVVQEEKIQSQEAESMSKRKIIGKITDYYTQINGMNSHTLDNEHKNAWKMLNQAAFNISHSKATGALNPDKINITRYALLSNVRAPLLELAETAERRKLYEEQLAKTELCYSGHSTLLTPSKLWQDWTNVQELLKTIEIWLMTLEHRGCIHVLRAGAHGVAQAFLLSLLAGTFTHQRLELSLEPESDLHRHIRVENLRFGSNGAFLNFDFDLDGTYRPFVKLSSHATTPLYACSAGCLEPPKAISNVPVELVIKVTKPVTPILFIADTKAHLEQVKETLHVIEVIDAPPHEYEKIELHKHGENRGLPTIFWVILVLVIVAFHLFLFKLLYTEWKNSASIPYTKFNKKFLLRR</sequence>
<evidence type="ECO:0000256" key="4">
    <source>
        <dbReference type="ARBA" id="ARBA00022989"/>
    </source>
</evidence>
<dbReference type="Pfam" id="PF10222">
    <property type="entry name" value="DUF2152"/>
    <property type="match status" value="1"/>
</dbReference>
<proteinExistence type="predicted"/>
<organism evidence="8 9">
    <name type="scientific">Ditylenchus destructor</name>
    <dbReference type="NCBI Taxonomy" id="166010"/>
    <lineage>
        <taxon>Eukaryota</taxon>
        <taxon>Metazoa</taxon>
        <taxon>Ecdysozoa</taxon>
        <taxon>Nematoda</taxon>
        <taxon>Chromadorea</taxon>
        <taxon>Rhabditida</taxon>
        <taxon>Tylenchina</taxon>
        <taxon>Tylenchomorpha</taxon>
        <taxon>Sphaerularioidea</taxon>
        <taxon>Anguinidae</taxon>
        <taxon>Anguininae</taxon>
        <taxon>Ditylenchus</taxon>
    </lineage>
</organism>
<evidence type="ECO:0000313" key="9">
    <source>
        <dbReference type="Proteomes" id="UP001201812"/>
    </source>
</evidence>
<evidence type="ECO:0000256" key="6">
    <source>
        <dbReference type="ARBA" id="ARBA00023180"/>
    </source>
</evidence>
<keyword evidence="6" id="KW-0325">Glycoprotein</keyword>
<evidence type="ECO:0000256" key="1">
    <source>
        <dbReference type="ARBA" id="ARBA00004479"/>
    </source>
</evidence>
<protein>
    <submittedName>
        <fullName evidence="8">Protein C17H12.2</fullName>
    </submittedName>
</protein>
<keyword evidence="3" id="KW-0732">Signal</keyword>
<evidence type="ECO:0000313" key="8">
    <source>
        <dbReference type="EMBL" id="KAI1715407.1"/>
    </source>
</evidence>
<comment type="subcellular location">
    <subcellularLocation>
        <location evidence="1">Membrane</location>
        <topology evidence="1">Single-pass type I membrane protein</topology>
    </subcellularLocation>
</comment>
<reference evidence="8" key="1">
    <citation type="submission" date="2022-01" db="EMBL/GenBank/DDBJ databases">
        <title>Genome Sequence Resource for Two Populations of Ditylenchus destructor, the Migratory Endoparasitic Phytonematode.</title>
        <authorList>
            <person name="Zhang H."/>
            <person name="Lin R."/>
            <person name="Xie B."/>
        </authorList>
    </citation>
    <scope>NUCLEOTIDE SEQUENCE</scope>
    <source>
        <strain evidence="8">BazhouSP</strain>
    </source>
</reference>
<keyword evidence="5 7" id="KW-0472">Membrane</keyword>
<dbReference type="EMBL" id="JAKKPZ010000011">
    <property type="protein sequence ID" value="KAI1715407.1"/>
    <property type="molecule type" value="Genomic_DNA"/>
</dbReference>
<feature type="transmembrane region" description="Helical" evidence="7">
    <location>
        <begin position="31"/>
        <end position="49"/>
    </location>
</feature>
<evidence type="ECO:0000256" key="5">
    <source>
        <dbReference type="ARBA" id="ARBA00023136"/>
    </source>
</evidence>
<accession>A0AAD4N7D8</accession>
<evidence type="ECO:0000256" key="3">
    <source>
        <dbReference type="ARBA" id="ARBA00022729"/>
    </source>
</evidence>
<dbReference type="Proteomes" id="UP001201812">
    <property type="component" value="Unassembled WGS sequence"/>
</dbReference>
<keyword evidence="4 7" id="KW-1133">Transmembrane helix</keyword>
<dbReference type="PANTHER" id="PTHR31386:SF2">
    <property type="entry name" value="SIMILAR TO RIKEN CDNA 2510039O18"/>
    <property type="match status" value="1"/>
</dbReference>
<evidence type="ECO:0000256" key="7">
    <source>
        <dbReference type="SAM" id="Phobius"/>
    </source>
</evidence>
<dbReference type="AlphaFoldDB" id="A0AAD4N7D8"/>
<keyword evidence="2 7" id="KW-0812">Transmembrane</keyword>
<dbReference type="GO" id="GO:0016020">
    <property type="term" value="C:membrane"/>
    <property type="evidence" value="ECO:0007669"/>
    <property type="project" value="UniProtKB-SubCell"/>
</dbReference>
<evidence type="ECO:0000256" key="2">
    <source>
        <dbReference type="ARBA" id="ARBA00022692"/>
    </source>
</evidence>
<feature type="transmembrane region" description="Helical" evidence="7">
    <location>
        <begin position="560"/>
        <end position="581"/>
    </location>
</feature>